<dbReference type="Proteomes" id="UP000688137">
    <property type="component" value="Unassembled WGS sequence"/>
</dbReference>
<proteinExistence type="predicted"/>
<sequence length="277" mass="33259">MSRNKINGRGRPQKENQDNQEDILLDDNYIATNELALKLLDIISSFATYKLLTITGPNGQKNNEETKLRRKNVEKVQIKIREKLKIQEDYTFFLRDIDNCTLSYELNNNELIDRNRYQLNIEEFQNLKINPSILHSIELVNNQLNQELQQFLIEFIKQYSYQQDSIEQFKESFFDYILNSPGKFQEIINWSQLYDASYDEKTELLKLEVKYFKQKFMANEQIQSKKYKVDEKRENQLKQDLSQIQKLENYKGDYKSLKLLINDLTETLKQFWCQNNI</sequence>
<name>A0A8S1PA10_PARPR</name>
<feature type="region of interest" description="Disordered" evidence="1">
    <location>
        <begin position="1"/>
        <end position="20"/>
    </location>
</feature>
<evidence type="ECO:0000313" key="3">
    <source>
        <dbReference type="Proteomes" id="UP000688137"/>
    </source>
</evidence>
<dbReference type="EMBL" id="CAJJDM010000113">
    <property type="protein sequence ID" value="CAD8099578.1"/>
    <property type="molecule type" value="Genomic_DNA"/>
</dbReference>
<evidence type="ECO:0000313" key="2">
    <source>
        <dbReference type="EMBL" id="CAD8099578.1"/>
    </source>
</evidence>
<reference evidence="2" key="1">
    <citation type="submission" date="2021-01" db="EMBL/GenBank/DDBJ databases">
        <authorList>
            <consortium name="Genoscope - CEA"/>
            <person name="William W."/>
        </authorList>
    </citation>
    <scope>NUCLEOTIDE SEQUENCE</scope>
</reference>
<dbReference type="OMA" id="IQEDYTF"/>
<evidence type="ECO:0000256" key="1">
    <source>
        <dbReference type="SAM" id="MobiDB-lite"/>
    </source>
</evidence>
<accession>A0A8S1PA10</accession>
<keyword evidence="3" id="KW-1185">Reference proteome</keyword>
<organism evidence="2 3">
    <name type="scientific">Paramecium primaurelia</name>
    <dbReference type="NCBI Taxonomy" id="5886"/>
    <lineage>
        <taxon>Eukaryota</taxon>
        <taxon>Sar</taxon>
        <taxon>Alveolata</taxon>
        <taxon>Ciliophora</taxon>
        <taxon>Intramacronucleata</taxon>
        <taxon>Oligohymenophorea</taxon>
        <taxon>Peniculida</taxon>
        <taxon>Parameciidae</taxon>
        <taxon>Paramecium</taxon>
    </lineage>
</organism>
<protein>
    <submittedName>
        <fullName evidence="2">Uncharacterized protein</fullName>
    </submittedName>
</protein>
<gene>
    <name evidence="2" type="ORF">PPRIM_AZ9-3.1.T1100036</name>
</gene>
<comment type="caution">
    <text evidence="2">The sequence shown here is derived from an EMBL/GenBank/DDBJ whole genome shotgun (WGS) entry which is preliminary data.</text>
</comment>
<dbReference type="AlphaFoldDB" id="A0A8S1PA10"/>